<dbReference type="RefSeq" id="WP_354551989.1">
    <property type="nucleotide sequence ID" value="NZ_JBEPSM010000002.1"/>
</dbReference>
<evidence type="ECO:0000313" key="2">
    <source>
        <dbReference type="Proteomes" id="UP001549321"/>
    </source>
</evidence>
<accession>A0ABV2R0V9</accession>
<dbReference type="Proteomes" id="UP001549321">
    <property type="component" value="Unassembled WGS sequence"/>
</dbReference>
<proteinExistence type="predicted"/>
<keyword evidence="2" id="KW-1185">Reference proteome</keyword>
<reference evidence="1 2" key="1">
    <citation type="submission" date="2024-06" db="EMBL/GenBank/DDBJ databases">
        <title>Sorghum-associated microbial communities from plants grown in Nebraska, USA.</title>
        <authorList>
            <person name="Schachtman D."/>
        </authorList>
    </citation>
    <scope>NUCLEOTIDE SEQUENCE [LARGE SCALE GENOMIC DNA]</scope>
    <source>
        <strain evidence="1 2">3207</strain>
    </source>
</reference>
<dbReference type="EMBL" id="JBEPSM010000002">
    <property type="protein sequence ID" value="MET4634899.1"/>
    <property type="molecule type" value="Genomic_DNA"/>
</dbReference>
<gene>
    <name evidence="1" type="ORF">ABIE08_002845</name>
</gene>
<evidence type="ECO:0000313" key="1">
    <source>
        <dbReference type="EMBL" id="MET4634899.1"/>
    </source>
</evidence>
<comment type="caution">
    <text evidence="1">The sequence shown here is derived from an EMBL/GenBank/DDBJ whole genome shotgun (WGS) entry which is preliminary data.</text>
</comment>
<name>A0ABV2R0V9_9HYPH</name>
<organism evidence="1 2">
    <name type="scientific">Kaistia defluvii</name>
    <dbReference type="NCBI Taxonomy" id="410841"/>
    <lineage>
        <taxon>Bacteria</taxon>
        <taxon>Pseudomonadati</taxon>
        <taxon>Pseudomonadota</taxon>
        <taxon>Alphaproteobacteria</taxon>
        <taxon>Hyphomicrobiales</taxon>
        <taxon>Kaistiaceae</taxon>
        <taxon>Kaistia</taxon>
    </lineage>
</organism>
<sequence length="107" mass="12097">MTGNLLLWCWSQEYDTSSKRKKKAVKFGDITSQFATTGDHPAIGDSDIAGFRKAIDQELVENEDIRPFVFYDHGKCAVLNYPNIVRLELLPKVADIGRRFGLNASEF</sequence>
<protein>
    <submittedName>
        <fullName evidence="1">Uncharacterized protein</fullName>
    </submittedName>
</protein>